<comment type="similarity">
    <text evidence="2">Belongs to the glycosyltransferase 2 family.</text>
</comment>
<evidence type="ECO:0000313" key="11">
    <source>
        <dbReference type="EMBL" id="OGM10369.1"/>
    </source>
</evidence>
<accession>A0A1F7X6N8</accession>
<dbReference type="PANTHER" id="PTHR43398">
    <property type="entry name" value="DOLICHOL-PHOSPHATE MANNOSYLTRANSFERASE SUBUNIT 1"/>
    <property type="match status" value="1"/>
</dbReference>
<sequence>MQKIVIVMPSYNEADNITRMIEELFIKEFPQIKDAEMHLLVVDDNSPDGTGKIVKEKMEKHENLHLLTGQKQGLGWAYIRGFKYAMDKLGADAVMEMDADFQHPPRFVKDMVKAYSDGADYVIGSRYIKGGSVPRQWALSRKAISYFGNLFIRLVLVKPKLHDLTTGFRLMKVKGVLDKIDLDNLMEPTRFAYKVDLLYQCIKNAKKTVEVPLEFAPRTKEQSKFNPKEMISTFKVAIILGIRDKKRFIKFGTVGFTGYIINAVALELFSGTAIASTFASFFTVLKGTVLGFIAEPSAWAAGIAAELAIINNFTFNNIWTFKAEKIKGFFNIVRKFLEFNLAALGSVVIQFVVIGLMVVLFGDTRLIRQLGILVSLPLVLSFNYTMYNLFIWKTWKLPWRK</sequence>
<dbReference type="Pfam" id="PF04138">
    <property type="entry name" value="GtrA_DPMS_TM"/>
    <property type="match status" value="1"/>
</dbReference>
<dbReference type="InterPro" id="IPR001173">
    <property type="entry name" value="Glyco_trans_2-like"/>
</dbReference>
<proteinExistence type="inferred from homology"/>
<comment type="caution">
    <text evidence="11">The sequence shown here is derived from an EMBL/GenBank/DDBJ whole genome shotgun (WGS) entry which is preliminary data.</text>
</comment>
<evidence type="ECO:0000256" key="4">
    <source>
        <dbReference type="ARBA" id="ARBA00022679"/>
    </source>
</evidence>
<evidence type="ECO:0000259" key="10">
    <source>
        <dbReference type="Pfam" id="PF04138"/>
    </source>
</evidence>
<feature type="transmembrane region" description="Helical" evidence="8">
    <location>
        <begin position="298"/>
        <end position="319"/>
    </location>
</feature>
<dbReference type="SUPFAM" id="SSF53448">
    <property type="entry name" value="Nucleotide-diphospho-sugar transferases"/>
    <property type="match status" value="1"/>
</dbReference>
<protein>
    <recommendedName>
        <fullName evidence="13">Glycosyltransferase 2-like domain-containing protein</fullName>
    </recommendedName>
</protein>
<evidence type="ECO:0000256" key="8">
    <source>
        <dbReference type="SAM" id="Phobius"/>
    </source>
</evidence>
<evidence type="ECO:0000256" key="7">
    <source>
        <dbReference type="ARBA" id="ARBA00023136"/>
    </source>
</evidence>
<keyword evidence="5 8" id="KW-0812">Transmembrane</keyword>
<evidence type="ECO:0000259" key="9">
    <source>
        <dbReference type="Pfam" id="PF00535"/>
    </source>
</evidence>
<keyword evidence="7 8" id="KW-0472">Membrane</keyword>
<dbReference type="CDD" id="cd06442">
    <property type="entry name" value="DPM1_like"/>
    <property type="match status" value="1"/>
</dbReference>
<feature type="transmembrane region" description="Helical" evidence="8">
    <location>
        <begin position="339"/>
        <end position="361"/>
    </location>
</feature>
<dbReference type="InterPro" id="IPR039528">
    <property type="entry name" value="DPM1-like"/>
</dbReference>
<keyword evidence="3" id="KW-0328">Glycosyltransferase</keyword>
<evidence type="ECO:0000256" key="2">
    <source>
        <dbReference type="ARBA" id="ARBA00006739"/>
    </source>
</evidence>
<dbReference type="AlphaFoldDB" id="A0A1F7X6N8"/>
<dbReference type="GO" id="GO:0004582">
    <property type="term" value="F:dolichyl-phosphate beta-D-mannosyltransferase activity"/>
    <property type="evidence" value="ECO:0007669"/>
    <property type="project" value="InterPro"/>
</dbReference>
<dbReference type="GO" id="GO:0000271">
    <property type="term" value="P:polysaccharide biosynthetic process"/>
    <property type="evidence" value="ECO:0007669"/>
    <property type="project" value="InterPro"/>
</dbReference>
<evidence type="ECO:0000313" key="12">
    <source>
        <dbReference type="Proteomes" id="UP000176778"/>
    </source>
</evidence>
<evidence type="ECO:0000256" key="3">
    <source>
        <dbReference type="ARBA" id="ARBA00022676"/>
    </source>
</evidence>
<dbReference type="GO" id="GO:0009247">
    <property type="term" value="P:glycolipid biosynthetic process"/>
    <property type="evidence" value="ECO:0007669"/>
    <property type="project" value="TreeGrafter"/>
</dbReference>
<feature type="transmembrane region" description="Helical" evidence="8">
    <location>
        <begin position="367"/>
        <end position="391"/>
    </location>
</feature>
<dbReference type="EMBL" id="MGFR01000001">
    <property type="protein sequence ID" value="OGM10369.1"/>
    <property type="molecule type" value="Genomic_DNA"/>
</dbReference>
<name>A0A1F7X6N8_9BACT</name>
<feature type="domain" description="GtrA/DPMS transmembrane" evidence="10">
    <location>
        <begin position="298"/>
        <end position="392"/>
    </location>
</feature>
<dbReference type="GO" id="GO:0016020">
    <property type="term" value="C:membrane"/>
    <property type="evidence" value="ECO:0007669"/>
    <property type="project" value="UniProtKB-SubCell"/>
</dbReference>
<comment type="subcellular location">
    <subcellularLocation>
        <location evidence="1">Membrane</location>
        <topology evidence="1">Multi-pass membrane protein</topology>
    </subcellularLocation>
</comment>
<evidence type="ECO:0000256" key="1">
    <source>
        <dbReference type="ARBA" id="ARBA00004141"/>
    </source>
</evidence>
<dbReference type="PANTHER" id="PTHR43398:SF1">
    <property type="entry name" value="DOLICHOL-PHOSPHATE MANNOSYLTRANSFERASE SUBUNIT 1"/>
    <property type="match status" value="1"/>
</dbReference>
<dbReference type="STRING" id="1802479.A2Y68_02955"/>
<dbReference type="Pfam" id="PF00535">
    <property type="entry name" value="Glycos_transf_2"/>
    <property type="match status" value="1"/>
</dbReference>
<keyword evidence="4" id="KW-0808">Transferase</keyword>
<feature type="transmembrane region" description="Helical" evidence="8">
    <location>
        <begin position="253"/>
        <end position="278"/>
    </location>
</feature>
<dbReference type="InterPro" id="IPR007267">
    <property type="entry name" value="GtrA_DPMS_TM"/>
</dbReference>
<organism evidence="11 12">
    <name type="scientific">Candidatus Woesebacteria bacterium RBG_13_46_13</name>
    <dbReference type="NCBI Taxonomy" id="1802479"/>
    <lineage>
        <taxon>Bacteria</taxon>
        <taxon>Candidatus Woeseibacteriota</taxon>
    </lineage>
</organism>
<evidence type="ECO:0008006" key="13">
    <source>
        <dbReference type="Google" id="ProtNLM"/>
    </source>
</evidence>
<dbReference type="Proteomes" id="UP000176778">
    <property type="component" value="Unassembled WGS sequence"/>
</dbReference>
<dbReference type="Gene3D" id="3.90.550.10">
    <property type="entry name" value="Spore Coat Polysaccharide Biosynthesis Protein SpsA, Chain A"/>
    <property type="match status" value="1"/>
</dbReference>
<evidence type="ECO:0000256" key="6">
    <source>
        <dbReference type="ARBA" id="ARBA00022989"/>
    </source>
</evidence>
<evidence type="ECO:0000256" key="5">
    <source>
        <dbReference type="ARBA" id="ARBA00022692"/>
    </source>
</evidence>
<reference evidence="11 12" key="1">
    <citation type="journal article" date="2016" name="Nat. Commun.">
        <title>Thousands of microbial genomes shed light on interconnected biogeochemical processes in an aquifer system.</title>
        <authorList>
            <person name="Anantharaman K."/>
            <person name="Brown C.T."/>
            <person name="Hug L.A."/>
            <person name="Sharon I."/>
            <person name="Castelle C.J."/>
            <person name="Probst A.J."/>
            <person name="Thomas B.C."/>
            <person name="Singh A."/>
            <person name="Wilkins M.J."/>
            <person name="Karaoz U."/>
            <person name="Brodie E.L."/>
            <person name="Williams K.H."/>
            <person name="Hubbard S.S."/>
            <person name="Banfield J.F."/>
        </authorList>
    </citation>
    <scope>NUCLEOTIDE SEQUENCE [LARGE SCALE GENOMIC DNA]</scope>
</reference>
<gene>
    <name evidence="11" type="ORF">A2Y68_02955</name>
</gene>
<feature type="domain" description="Glycosyltransferase 2-like" evidence="9">
    <location>
        <begin position="6"/>
        <end position="174"/>
    </location>
</feature>
<dbReference type="InterPro" id="IPR029044">
    <property type="entry name" value="Nucleotide-diphossugar_trans"/>
</dbReference>
<keyword evidence="6 8" id="KW-1133">Transmembrane helix</keyword>